<organism evidence="3 4">
    <name type="scientific">Aquirufa originis</name>
    <dbReference type="NCBI Taxonomy" id="3096514"/>
    <lineage>
        <taxon>Bacteria</taxon>
        <taxon>Pseudomonadati</taxon>
        <taxon>Bacteroidota</taxon>
        <taxon>Cytophagia</taxon>
        <taxon>Cytophagales</taxon>
        <taxon>Flectobacillaceae</taxon>
        <taxon>Aquirufa</taxon>
    </lineage>
</organism>
<feature type="transmembrane region" description="Helical" evidence="1">
    <location>
        <begin position="126"/>
        <end position="144"/>
    </location>
</feature>
<sequence>MENKRLLSIDIFRGLTVILMTIVNNPGDWGHIYAPLEHAEWHGYTLTDLVFPSFLFIVGISTVLSKPSEDQLLKSCKRALRIFLLGLSLSFFSKIKAGDYTLVLRLLAMALATVAFLGDYPLRRQFWVAVAAFALLIGLCFSGIEDFEHVRIPGVLQRIAVVYLVVSLLHAYTSLRVQIGVFMASLIGYWALMHFVDVPGIGAANLEVNKNLAAWLDNYLLEGHLWATSKTWDPEGILSTLPAVATGLAGLFAGRYLQGSPKGVSPEGGSPEGVSPKASILFAAGAIALVAGTVWGWYFPINKALWTSSYVLVAAGWDLLLLAVLQATVHSAIFADRYWKPVLIFGMNPMLVFFFSGIIPRVLGMIKIGDEGLTSWIYSYGIEPLFADKMNASLAGALIYVLIWAVILFFFDARKRYYKV</sequence>
<feature type="transmembrane region" description="Helical" evidence="1">
    <location>
        <begin position="278"/>
        <end position="298"/>
    </location>
</feature>
<comment type="caution">
    <text evidence="3">The sequence shown here is derived from an EMBL/GenBank/DDBJ whole genome shotgun (WGS) entry which is preliminary data.</text>
</comment>
<evidence type="ECO:0000313" key="3">
    <source>
        <dbReference type="EMBL" id="MFD3293559.1"/>
    </source>
</evidence>
<dbReference type="PANTHER" id="PTHR31061:SF24">
    <property type="entry name" value="LD22376P"/>
    <property type="match status" value="1"/>
</dbReference>
<feature type="transmembrane region" description="Helical" evidence="1">
    <location>
        <begin position="102"/>
        <end position="119"/>
    </location>
</feature>
<keyword evidence="4" id="KW-1185">Reference proteome</keyword>
<feature type="transmembrane region" description="Helical" evidence="1">
    <location>
        <begin position="342"/>
        <end position="363"/>
    </location>
</feature>
<evidence type="ECO:0000256" key="1">
    <source>
        <dbReference type="SAM" id="Phobius"/>
    </source>
</evidence>
<protein>
    <submittedName>
        <fullName evidence="3">Heparan-alpha-glucosaminide N-acetyltransferase domain-containing protein</fullName>
    </submittedName>
</protein>
<feature type="transmembrane region" description="Helical" evidence="1">
    <location>
        <begin position="392"/>
        <end position="411"/>
    </location>
</feature>
<accession>A0ABW6D5S8</accession>
<dbReference type="RefSeq" id="WP_377978809.1">
    <property type="nucleotide sequence ID" value="NZ_JBBKXY010000002.1"/>
</dbReference>
<evidence type="ECO:0000259" key="2">
    <source>
        <dbReference type="Pfam" id="PF07786"/>
    </source>
</evidence>
<dbReference type="EMBL" id="JBBKXY010000002">
    <property type="protein sequence ID" value="MFD3293559.1"/>
    <property type="molecule type" value="Genomic_DNA"/>
</dbReference>
<feature type="transmembrane region" description="Helical" evidence="1">
    <location>
        <begin position="236"/>
        <end position="257"/>
    </location>
</feature>
<evidence type="ECO:0000313" key="4">
    <source>
        <dbReference type="Proteomes" id="UP001598112"/>
    </source>
</evidence>
<dbReference type="Proteomes" id="UP001598112">
    <property type="component" value="Unassembled WGS sequence"/>
</dbReference>
<feature type="transmembrane region" description="Helical" evidence="1">
    <location>
        <begin position="49"/>
        <end position="67"/>
    </location>
</feature>
<dbReference type="PANTHER" id="PTHR31061">
    <property type="entry name" value="LD22376P"/>
    <property type="match status" value="1"/>
</dbReference>
<feature type="domain" description="Heparan-alpha-glucosaminide N-acetyltransferase catalytic" evidence="2">
    <location>
        <begin position="5"/>
        <end position="143"/>
    </location>
</feature>
<keyword evidence="1" id="KW-1133">Transmembrane helix</keyword>
<reference evidence="3 4" key="1">
    <citation type="submission" date="2024-03" db="EMBL/GenBank/DDBJ databases">
        <title>Aquirufa genome sequencing.</title>
        <authorList>
            <person name="Pitt A."/>
            <person name="Hahn M.W."/>
        </authorList>
    </citation>
    <scope>NUCLEOTIDE SEQUENCE [LARGE SCALE GENOMIC DNA]</scope>
    <source>
        <strain evidence="3 4">KTFRIE-69F</strain>
    </source>
</reference>
<feature type="transmembrane region" description="Helical" evidence="1">
    <location>
        <begin position="150"/>
        <end position="172"/>
    </location>
</feature>
<name>A0ABW6D5S8_9BACT</name>
<dbReference type="InterPro" id="IPR012429">
    <property type="entry name" value="HGSNAT_cat"/>
</dbReference>
<keyword evidence="1" id="KW-0812">Transmembrane</keyword>
<gene>
    <name evidence="3" type="ORF">SKC35_07660</name>
</gene>
<feature type="transmembrane region" description="Helical" evidence="1">
    <location>
        <begin position="310"/>
        <end position="335"/>
    </location>
</feature>
<feature type="transmembrane region" description="Helical" evidence="1">
    <location>
        <begin position="179"/>
        <end position="196"/>
    </location>
</feature>
<dbReference type="Pfam" id="PF07786">
    <property type="entry name" value="HGSNAT_cat"/>
    <property type="match status" value="1"/>
</dbReference>
<proteinExistence type="predicted"/>
<keyword evidence="1" id="KW-0472">Membrane</keyword>